<evidence type="ECO:0000313" key="4">
    <source>
        <dbReference type="Proteomes" id="UP001214250"/>
    </source>
</evidence>
<protein>
    <submittedName>
        <fullName evidence="3">Sialate O-acetylesterase</fullName>
    </submittedName>
</protein>
<keyword evidence="1" id="KW-0378">Hydrolase</keyword>
<keyword evidence="4" id="KW-1185">Reference proteome</keyword>
<dbReference type="RefSeq" id="WP_274153754.1">
    <property type="nucleotide sequence ID" value="NZ_CP117812.1"/>
</dbReference>
<dbReference type="Proteomes" id="UP001214250">
    <property type="component" value="Chromosome 2"/>
</dbReference>
<name>A0ABY7VXB6_9BACT</name>
<feature type="domain" description="Sialate O-acetylesterase" evidence="2">
    <location>
        <begin position="104"/>
        <end position="240"/>
    </location>
</feature>
<dbReference type="PANTHER" id="PTHR22901:SF0">
    <property type="entry name" value="SIALATE O-ACETYLESTERASE"/>
    <property type="match status" value="1"/>
</dbReference>
<organism evidence="3 4">
    <name type="scientific">Lentisphaera profundi</name>
    <dbReference type="NCBI Taxonomy" id="1658616"/>
    <lineage>
        <taxon>Bacteria</taxon>
        <taxon>Pseudomonadati</taxon>
        <taxon>Lentisphaerota</taxon>
        <taxon>Lentisphaeria</taxon>
        <taxon>Lentisphaerales</taxon>
        <taxon>Lentisphaeraceae</taxon>
        <taxon>Lentisphaera</taxon>
    </lineage>
</organism>
<dbReference type="InterPro" id="IPR039329">
    <property type="entry name" value="SIAE"/>
</dbReference>
<gene>
    <name evidence="3" type="ORF">PQO03_13680</name>
</gene>
<accession>A0ABY7VXB6</accession>
<evidence type="ECO:0000259" key="2">
    <source>
        <dbReference type="Pfam" id="PF03629"/>
    </source>
</evidence>
<evidence type="ECO:0000313" key="3">
    <source>
        <dbReference type="EMBL" id="WDE98885.1"/>
    </source>
</evidence>
<evidence type="ECO:0000256" key="1">
    <source>
        <dbReference type="ARBA" id="ARBA00022801"/>
    </source>
</evidence>
<dbReference type="PANTHER" id="PTHR22901">
    <property type="entry name" value="SIALATE O-ACETYLESTERASE"/>
    <property type="match status" value="1"/>
</dbReference>
<proteinExistence type="predicted"/>
<dbReference type="InterPro" id="IPR036514">
    <property type="entry name" value="SGNH_hydro_sf"/>
</dbReference>
<dbReference type="SUPFAM" id="SSF52266">
    <property type="entry name" value="SGNH hydrolase"/>
    <property type="match status" value="1"/>
</dbReference>
<feature type="domain" description="Sialate O-acetylesterase" evidence="2">
    <location>
        <begin position="300"/>
        <end position="393"/>
    </location>
</feature>
<dbReference type="EMBL" id="CP117812">
    <property type="protein sequence ID" value="WDE98885.1"/>
    <property type="molecule type" value="Genomic_DNA"/>
</dbReference>
<dbReference type="InterPro" id="IPR005181">
    <property type="entry name" value="SASA"/>
</dbReference>
<sequence length="534" mass="59310">MKQLLAIIIFISTMSVSWGAIELPAVFSDGAVLQCDKELPIWGWGKAGEKVAVSFANQSETSEVKPDGSWMVKLKPIKPSYEKHIILIKVGAESLELKNILVGEVWFCSGQSNMLYTLGAVSNKTKDQGYESVLEYMRKEKDTAKDEFLRHIKVPNVASVLESKRNFTGNWISSAPENNSEFTAVGYFFAKEIRKHLDCPVGLLNCSWGGKRIDPFIPPSQLKSPGYDQMLATIKKQVENYDLKDEQAKLKKALANFKTEGKSAREIRLSQPRMRPSPNSASNTAGAIYNGMTHPLVPYAIRGMLWYQGESHNHSKPATYGGLLKKLIAGLRAEWGQGDFPVYFCQIANLTASSSKPATKKNSWVTISNQQRLSMKIPNTGMAVLNDIGQVKDIHPLNKLDVGKRLSKWALNKTYGFTEIVASGPLYQSSEQKAKSIIIKFDYPGSGLMIGKKHLLEPVKPLNVPLGGFEICGEDKVWTYAEAKIISQNEVEVSHQSIDKPLAVRYAWQQNPANANLYNKEGLPSSLFSTLDSE</sequence>
<dbReference type="Pfam" id="PF03629">
    <property type="entry name" value="SASA"/>
    <property type="match status" value="2"/>
</dbReference>
<dbReference type="Gene3D" id="3.40.50.1110">
    <property type="entry name" value="SGNH hydrolase"/>
    <property type="match status" value="1"/>
</dbReference>
<reference evidence="3 4" key="1">
    <citation type="submission" date="2023-02" db="EMBL/GenBank/DDBJ databases">
        <title>Genome sequence of Lentisphaera profundi SAORIC-696.</title>
        <authorList>
            <person name="Kim e."/>
            <person name="Cho J.-C."/>
            <person name="Choi A."/>
            <person name="Kang I."/>
        </authorList>
    </citation>
    <scope>NUCLEOTIDE SEQUENCE [LARGE SCALE GENOMIC DNA]</scope>
    <source>
        <strain evidence="3 4">SAORIC-696</strain>
    </source>
</reference>